<dbReference type="GO" id="GO:0019068">
    <property type="term" value="P:virion assembly"/>
    <property type="evidence" value="ECO:0007669"/>
    <property type="project" value="InterPro"/>
</dbReference>
<reference evidence="2" key="1">
    <citation type="submission" date="2020-01" db="EMBL/GenBank/DDBJ databases">
        <authorList>
            <person name="Fang Y."/>
            <person name="Sun R."/>
            <person name="Nie L."/>
            <person name="He J."/>
            <person name="Hao L."/>
            <person name="Wang L."/>
            <person name="Su S."/>
            <person name="Lv E."/>
            <person name="Zhang Z."/>
            <person name="Xie R."/>
            <person name="Liu H."/>
        </authorList>
    </citation>
    <scope>NUCLEOTIDE SEQUENCE [LARGE SCALE GENOMIC DNA]</scope>
    <source>
        <strain evidence="2">XCT-53</strain>
    </source>
</reference>
<proteinExistence type="predicted"/>
<gene>
    <name evidence="1" type="ORF">GWI72_13495</name>
</gene>
<dbReference type="AlphaFoldDB" id="A0A7X5F3W3"/>
<protein>
    <submittedName>
        <fullName evidence="1">Phage portal protein</fullName>
    </submittedName>
</protein>
<dbReference type="RefSeq" id="WP_161708911.1">
    <property type="nucleotide sequence ID" value="NZ_JAABLQ010000001.1"/>
</dbReference>
<sequence>MFPLALPNLLRRLNKPGAKTARSVNAASANWPDDPRSLSGAADMRQAGQTVAQRVAGLYINDPVVRSAVSLIVSQVAGSGVRLNTPDAALDAAFNSARLDPSRRMSAAALQRAAVRSYALTGEVLGIHRVIDGAYAFQLLDPEQLDRSKNEDRGAAGTVVAGVERDGRGVIVGYFLLTTAPGDPFAGTSAASIRHDAAEVIHLYDAEFPGQVRGVSPLVAALPVLNNASIAIEARLKQLQVSAMLTAILTSPDGADAFDGEPNPSLEPGAIIRTRPGEGVEVVNGPQSPDFNSFIKVLYRQIAAAIGVTYEDLIGDLEGVNYSSFRGGALTARRKAEALRRVLLIEGFLDPIFRRWLAIETLAGRVYGAEEPGWIEPAWPQVDPMKEASADIALLGAGLKSRKEIVEARGREFETVLAEIAADDTKPAKEEA</sequence>
<keyword evidence="2" id="KW-1185">Reference proteome</keyword>
<dbReference type="Proteomes" id="UP000586722">
    <property type="component" value="Unassembled WGS sequence"/>
</dbReference>
<organism evidence="1 2">
    <name type="scientific">Pannonibacter tanglangensis</name>
    <dbReference type="NCBI Taxonomy" id="2750084"/>
    <lineage>
        <taxon>Bacteria</taxon>
        <taxon>Pseudomonadati</taxon>
        <taxon>Pseudomonadota</taxon>
        <taxon>Alphaproteobacteria</taxon>
        <taxon>Hyphomicrobiales</taxon>
        <taxon>Stappiaceae</taxon>
        <taxon>Pannonibacter</taxon>
    </lineage>
</organism>
<dbReference type="Pfam" id="PF05136">
    <property type="entry name" value="Phage_portal_2"/>
    <property type="match status" value="1"/>
</dbReference>
<accession>A0A7X5F3W3</accession>
<comment type="caution">
    <text evidence="1">The sequence shown here is derived from an EMBL/GenBank/DDBJ whole genome shotgun (WGS) entry which is preliminary data.</text>
</comment>
<dbReference type="GO" id="GO:0005198">
    <property type="term" value="F:structural molecule activity"/>
    <property type="evidence" value="ECO:0007669"/>
    <property type="project" value="InterPro"/>
</dbReference>
<evidence type="ECO:0000313" key="1">
    <source>
        <dbReference type="EMBL" id="NBN79286.1"/>
    </source>
</evidence>
<evidence type="ECO:0000313" key="2">
    <source>
        <dbReference type="Proteomes" id="UP000586722"/>
    </source>
</evidence>
<name>A0A7X5F3W3_9HYPH</name>
<dbReference type="EMBL" id="JAABLQ010000001">
    <property type="protein sequence ID" value="NBN79286.1"/>
    <property type="molecule type" value="Genomic_DNA"/>
</dbReference>
<dbReference type="InterPro" id="IPR006429">
    <property type="entry name" value="Phage_lambda_portal"/>
</dbReference>